<keyword evidence="3" id="KW-1185">Reference proteome</keyword>
<dbReference type="RefSeq" id="WP_110628779.1">
    <property type="nucleotide sequence ID" value="NZ_CP029788.1"/>
</dbReference>
<evidence type="ECO:0000256" key="1">
    <source>
        <dbReference type="SAM" id="MobiDB-lite"/>
    </source>
</evidence>
<dbReference type="EMBL" id="CP029788">
    <property type="protein sequence ID" value="AWT43867.1"/>
    <property type="molecule type" value="Genomic_DNA"/>
</dbReference>
<feature type="compositionally biased region" description="Polar residues" evidence="1">
    <location>
        <begin position="310"/>
        <end position="322"/>
    </location>
</feature>
<proteinExistence type="predicted"/>
<name>A0A2U9P2W8_STRAS</name>
<organism evidence="2 3">
    <name type="scientific">Streptomyces actuosus</name>
    <dbReference type="NCBI Taxonomy" id="1885"/>
    <lineage>
        <taxon>Bacteria</taxon>
        <taxon>Bacillati</taxon>
        <taxon>Actinomycetota</taxon>
        <taxon>Actinomycetes</taxon>
        <taxon>Kitasatosporales</taxon>
        <taxon>Streptomycetaceae</taxon>
        <taxon>Streptomyces</taxon>
    </lineage>
</organism>
<sequence>MTESSTDRRKRLAELTGDIDSAGSKNDLIEAIDAALGVSAPEGDPTTLEMLGKRYKDQADDATKLSERVAKVAAQGIPDVWVGDTSVLAADAVNAAARAAAEMSEAFTGGGKALLTFSDQLQAAQKKDGDGRAKLSEARGMLGGKDGFFDDLHEDDEEESLRLKARSLASVGVKLRHDAAVTADDAARDAARDLNKWAAEARTGKMDTDELTAVDRLMLADTSNIDGDPEYNEILSANDLERSGQAMEKLSPADRARMEKLLHDAKTPQEKAYLMKALASGYSVDEVETFGGKIHGKDPKWLQEHLAPVTTGNDPSQTGQENQDFDGKLWDQDGETCVPSSTVTARAIVDPVYALELTGGPDGTDDDPEHFRKRLTDEQLRLHEQGDGDNSGWWWDEHPSGMDKDGQEEISNKNLSPHTGDSYEQQSMDGADDRRNVLPDIEKSVAEGKPVPINIERYDEDGNRHGHSMMIIGQEGDKLQIYNPWGTTTWVTEDQFISGDLSAAADDRYSAAHKGNVDTVYIQQG</sequence>
<feature type="compositionally biased region" description="Basic and acidic residues" evidence="1">
    <location>
        <begin position="395"/>
        <end position="411"/>
    </location>
</feature>
<evidence type="ECO:0000313" key="3">
    <source>
        <dbReference type="Proteomes" id="UP000247634"/>
    </source>
</evidence>
<feature type="compositionally biased region" description="Polar residues" evidence="1">
    <location>
        <begin position="412"/>
        <end position="428"/>
    </location>
</feature>
<evidence type="ECO:0000313" key="2">
    <source>
        <dbReference type="EMBL" id="AWT43867.1"/>
    </source>
</evidence>
<feature type="region of interest" description="Disordered" evidence="1">
    <location>
        <begin position="383"/>
        <end position="434"/>
    </location>
</feature>
<dbReference type="OrthoDB" id="4512149at2"/>
<protein>
    <submittedName>
        <fullName evidence="2">Peptidoglycan-binding protein</fullName>
    </submittedName>
</protein>
<accession>A0A2U9P2W8</accession>
<dbReference type="AlphaFoldDB" id="A0A2U9P2W8"/>
<reference evidence="2 3" key="1">
    <citation type="submission" date="2018-06" db="EMBL/GenBank/DDBJ databases">
        <title>The complete genome sequence of a nosiheptide producer Streptomyces actuosus ATCC 25421: deducing the ability of producing a new class III lantibiotics.</title>
        <authorList>
            <person name="Liu W."/>
            <person name="Sun F."/>
            <person name="Hu Y."/>
        </authorList>
    </citation>
    <scope>NUCLEOTIDE SEQUENCE [LARGE SCALE GENOMIC DNA]</scope>
    <source>
        <strain evidence="2 3">ATCC 25421</strain>
    </source>
</reference>
<feature type="region of interest" description="Disordered" evidence="1">
    <location>
        <begin position="308"/>
        <end position="334"/>
    </location>
</feature>
<gene>
    <name evidence="2" type="ORF">DMT42_17135</name>
</gene>
<dbReference type="KEGG" id="sact:DMT42_17135"/>
<dbReference type="Proteomes" id="UP000247634">
    <property type="component" value="Chromosome"/>
</dbReference>